<organism evidence="4 5">
    <name type="scientific">Nocardia cyriacigeorgica</name>
    <dbReference type="NCBI Taxonomy" id="135487"/>
    <lineage>
        <taxon>Bacteria</taxon>
        <taxon>Bacillati</taxon>
        <taxon>Actinomycetota</taxon>
        <taxon>Actinomycetes</taxon>
        <taxon>Mycobacteriales</taxon>
        <taxon>Nocardiaceae</taxon>
        <taxon>Nocardia</taxon>
    </lineage>
</organism>
<keyword evidence="2" id="KW-0442">Lipid degradation</keyword>
<keyword evidence="3" id="KW-0443">Lipid metabolism</keyword>
<dbReference type="PANTHER" id="PTHR10272">
    <property type="entry name" value="PLATELET-ACTIVATING FACTOR ACETYLHYDROLASE"/>
    <property type="match status" value="1"/>
</dbReference>
<dbReference type="Pfam" id="PF03403">
    <property type="entry name" value="PAF-AH_p_II"/>
    <property type="match status" value="1"/>
</dbReference>
<dbReference type="Proteomes" id="UP000471166">
    <property type="component" value="Unassembled WGS sequence"/>
</dbReference>
<dbReference type="EMBL" id="JAAGVB010000084">
    <property type="protein sequence ID" value="NEW36579.1"/>
    <property type="molecule type" value="Genomic_DNA"/>
</dbReference>
<reference evidence="4 5" key="1">
    <citation type="submission" date="2020-01" db="EMBL/GenBank/DDBJ databases">
        <title>Genetics and antimicrobial susceptibilities of Nocardia species isolated from the soil; a comparison with species isolated from humans.</title>
        <authorList>
            <person name="Carrasco G."/>
            <person name="Monzon S."/>
            <person name="Sansegundo M."/>
            <person name="Garcia E."/>
            <person name="Garrido N."/>
            <person name="Medina M.J."/>
            <person name="Villalon P."/>
            <person name="Ramirez-Arocha A.C."/>
            <person name="Jimenez P."/>
            <person name="Cuesta I."/>
            <person name="Valdezate S."/>
        </authorList>
    </citation>
    <scope>NUCLEOTIDE SEQUENCE [LARGE SCALE GENOMIC DNA]</scope>
    <source>
        <strain evidence="4 5">CNM20110626</strain>
    </source>
</reference>
<name>A0A6P1CVG6_9NOCA</name>
<dbReference type="SUPFAM" id="SSF53474">
    <property type="entry name" value="alpha/beta-Hydrolases"/>
    <property type="match status" value="1"/>
</dbReference>
<dbReference type="GO" id="GO:0003847">
    <property type="term" value="F:1-alkyl-2-acetylglycerophosphocholine esterase activity"/>
    <property type="evidence" value="ECO:0007669"/>
    <property type="project" value="TreeGrafter"/>
</dbReference>
<evidence type="ECO:0008006" key="6">
    <source>
        <dbReference type="Google" id="ProtNLM"/>
    </source>
</evidence>
<accession>A0A6P1CVG6</accession>
<keyword evidence="1" id="KW-0378">Hydrolase</keyword>
<evidence type="ECO:0000256" key="2">
    <source>
        <dbReference type="ARBA" id="ARBA00022963"/>
    </source>
</evidence>
<gene>
    <name evidence="4" type="ORF">GV791_29065</name>
</gene>
<evidence type="ECO:0000313" key="5">
    <source>
        <dbReference type="Proteomes" id="UP000471166"/>
    </source>
</evidence>
<comment type="caution">
    <text evidence="4">The sequence shown here is derived from an EMBL/GenBank/DDBJ whole genome shotgun (WGS) entry which is preliminary data.</text>
</comment>
<dbReference type="InterPro" id="IPR029058">
    <property type="entry name" value="AB_hydrolase_fold"/>
</dbReference>
<dbReference type="GO" id="GO:0016042">
    <property type="term" value="P:lipid catabolic process"/>
    <property type="evidence" value="ECO:0007669"/>
    <property type="project" value="UniProtKB-KW"/>
</dbReference>
<dbReference type="Gene3D" id="3.40.50.1820">
    <property type="entry name" value="alpha/beta hydrolase"/>
    <property type="match status" value="1"/>
</dbReference>
<evidence type="ECO:0000256" key="1">
    <source>
        <dbReference type="ARBA" id="ARBA00022801"/>
    </source>
</evidence>
<sequence>MRVLVFRIVSILVLLGLSTVDVVAHAEPETRRPVLVTLPEPSGTESIGVVDLHLVDTARRDPYEPAVPRELMVSIWYPAADVAGAAARSWMSPALVDIYAHSLARIAPGTAGRLRLEPSHGHIGAPAATSRGARPIIVFSPGMGMPRELSTAHVEDLASHGFVVVTMSHTYEASATEFPGGRVERSVLPQAPGPGEVEAQGTLAMTTRVSDTRFVLDRLADIAAGRNPDARRQPLPANLAEALDLSKIGMFGHSLGGATAAQAMHDDRRIAAAANLDGRLWGSVVTEGLDRPFLLISRERSGRAEVPSWQQFWATAPGPRLNFMLDNAQHMSFCDTALIAAPLVTAGLIPSAAASQAVGTIDPHRSLAVQRDYLRSFFDTTLGRHHDLARLPSSLLHPEMVLIP</sequence>
<dbReference type="PANTHER" id="PTHR10272:SF0">
    <property type="entry name" value="PLATELET-ACTIVATING FACTOR ACETYLHYDROLASE"/>
    <property type="match status" value="1"/>
</dbReference>
<proteinExistence type="predicted"/>
<protein>
    <recommendedName>
        <fullName evidence="6">Lipase</fullName>
    </recommendedName>
</protein>
<dbReference type="AlphaFoldDB" id="A0A6P1CVG6"/>
<evidence type="ECO:0000313" key="4">
    <source>
        <dbReference type="EMBL" id="NEW36579.1"/>
    </source>
</evidence>
<evidence type="ECO:0000256" key="3">
    <source>
        <dbReference type="ARBA" id="ARBA00023098"/>
    </source>
</evidence>